<dbReference type="InterPro" id="IPR027417">
    <property type="entry name" value="P-loop_NTPase"/>
</dbReference>
<feature type="transmembrane region" description="Helical" evidence="14">
    <location>
        <begin position="7"/>
        <end position="25"/>
    </location>
</feature>
<sequence length="341" mass="38413">MNFFRKILFPFAVLYGFITAIRNFLFDKGILKSVAFDMPVIAVGNLSVGGTGKTPQIEYLIRLLSDNHKIATLSRGYKRKSEGFVLADATSNAEILGDEPYQFYQKFPNIQVAVDANRVNGITQLLSQINKPEVILLDDAFQHRKVKAGFYILLTAYNDLYCDDLILPAGNLRESRSGAERADVIVVTKCPPELTLQQQTEIKSKLNPAAYQQVFFTFIEYDNEVYSEEKKLSVAEIATVDKLLLAGIAKPEPFFAYLQAAKSGTMVFSDHHDFTKQDIETIKEKAKDKIIITTEKDFVRLKGKVPKEQLFCLPIKSSFVNDKADFDKTIMNYVGTSTANR</sequence>
<dbReference type="STRING" id="329186.SAMN02927925_01548"/>
<organism evidence="15 16">
    <name type="scientific">Flavobacterium saliperosum</name>
    <dbReference type="NCBI Taxonomy" id="329186"/>
    <lineage>
        <taxon>Bacteria</taxon>
        <taxon>Pseudomonadati</taxon>
        <taxon>Bacteroidota</taxon>
        <taxon>Flavobacteriia</taxon>
        <taxon>Flavobacteriales</taxon>
        <taxon>Flavobacteriaceae</taxon>
        <taxon>Flavobacterium</taxon>
    </lineage>
</organism>
<comment type="pathway">
    <text evidence="2 13">Glycolipid biosynthesis; lipid IV(A) biosynthesis; lipid IV(A) from (3R)-3-hydroxytetradecanoyl-[acyl-carrier-protein] and UDP-N-acetyl-alpha-D-glucosamine: step 6/6.</text>
</comment>
<evidence type="ECO:0000256" key="8">
    <source>
        <dbReference type="ARBA" id="ARBA00022741"/>
    </source>
</evidence>
<proteinExistence type="inferred from homology"/>
<keyword evidence="10 13" id="KW-0067">ATP-binding</keyword>
<evidence type="ECO:0000256" key="14">
    <source>
        <dbReference type="SAM" id="Phobius"/>
    </source>
</evidence>
<dbReference type="GO" id="GO:0005524">
    <property type="term" value="F:ATP binding"/>
    <property type="evidence" value="ECO:0007669"/>
    <property type="project" value="UniProtKB-UniRule"/>
</dbReference>
<comment type="function">
    <text evidence="1 13">Transfers the gamma-phosphate of ATP to the 4'-position of a tetraacyldisaccharide 1-phosphate intermediate (termed DS-1-P) to form tetraacyldisaccharide 1,4'-bis-phosphate (lipid IVA).</text>
</comment>
<dbReference type="NCBIfam" id="TIGR00682">
    <property type="entry name" value="lpxK"/>
    <property type="match status" value="1"/>
</dbReference>
<gene>
    <name evidence="13" type="primary">lpxK</name>
    <name evidence="15" type="ORF">SAMN02927925_01548</name>
</gene>
<dbReference type="Pfam" id="PF02606">
    <property type="entry name" value="LpxK"/>
    <property type="match status" value="1"/>
</dbReference>
<dbReference type="GO" id="GO:0009029">
    <property type="term" value="F:lipid-A 4'-kinase activity"/>
    <property type="evidence" value="ECO:0007669"/>
    <property type="project" value="UniProtKB-UniRule"/>
</dbReference>
<accession>A0A1G4VQJ2</accession>
<keyword evidence="5 13" id="KW-0444">Lipid biosynthesis</keyword>
<evidence type="ECO:0000256" key="6">
    <source>
        <dbReference type="ARBA" id="ARBA00022556"/>
    </source>
</evidence>
<evidence type="ECO:0000256" key="5">
    <source>
        <dbReference type="ARBA" id="ARBA00022516"/>
    </source>
</evidence>
<evidence type="ECO:0000256" key="3">
    <source>
        <dbReference type="ARBA" id="ARBA00012071"/>
    </source>
</evidence>
<dbReference type="HAMAP" id="MF_00409">
    <property type="entry name" value="LpxK"/>
    <property type="match status" value="1"/>
</dbReference>
<dbReference type="UniPathway" id="UPA00359">
    <property type="reaction ID" value="UER00482"/>
</dbReference>
<evidence type="ECO:0000256" key="1">
    <source>
        <dbReference type="ARBA" id="ARBA00002274"/>
    </source>
</evidence>
<dbReference type="EC" id="2.7.1.130" evidence="3 13"/>
<dbReference type="Proteomes" id="UP000182124">
    <property type="component" value="Unassembled WGS sequence"/>
</dbReference>
<dbReference type="PANTHER" id="PTHR42724">
    <property type="entry name" value="TETRAACYLDISACCHARIDE 4'-KINASE"/>
    <property type="match status" value="1"/>
</dbReference>
<evidence type="ECO:0000256" key="13">
    <source>
        <dbReference type="HAMAP-Rule" id="MF_00409"/>
    </source>
</evidence>
<keyword evidence="14" id="KW-0812">Transmembrane</keyword>
<dbReference type="InterPro" id="IPR003758">
    <property type="entry name" value="LpxK"/>
</dbReference>
<protein>
    <recommendedName>
        <fullName evidence="4 13">Tetraacyldisaccharide 4'-kinase</fullName>
        <ecNumber evidence="3 13">2.7.1.130</ecNumber>
    </recommendedName>
    <alternativeName>
        <fullName evidence="12 13">Lipid A 4'-kinase</fullName>
    </alternativeName>
</protein>
<reference evidence="15 16" key="1">
    <citation type="submission" date="2016-10" db="EMBL/GenBank/DDBJ databases">
        <authorList>
            <person name="de Groot N.N."/>
        </authorList>
    </citation>
    <scope>NUCLEOTIDE SEQUENCE [LARGE SCALE GENOMIC DNA]</scope>
    <source>
        <strain evidence="15 16">CGMCC 1.3801</strain>
    </source>
</reference>
<keyword evidence="6 13" id="KW-0441">Lipid A biosynthesis</keyword>
<dbReference type="AlphaFoldDB" id="A0A1G4VQJ2"/>
<feature type="binding site" evidence="13">
    <location>
        <begin position="47"/>
        <end position="54"/>
    </location>
    <ligand>
        <name>ATP</name>
        <dbReference type="ChEBI" id="CHEBI:30616"/>
    </ligand>
</feature>
<evidence type="ECO:0000256" key="12">
    <source>
        <dbReference type="ARBA" id="ARBA00029757"/>
    </source>
</evidence>
<dbReference type="PANTHER" id="PTHR42724:SF1">
    <property type="entry name" value="TETRAACYLDISACCHARIDE 4'-KINASE, MITOCHONDRIAL-RELATED"/>
    <property type="match status" value="1"/>
</dbReference>
<keyword evidence="11 13" id="KW-0443">Lipid metabolism</keyword>
<evidence type="ECO:0000256" key="10">
    <source>
        <dbReference type="ARBA" id="ARBA00022840"/>
    </source>
</evidence>
<comment type="catalytic activity">
    <reaction evidence="13">
        <text>a lipid A disaccharide + ATP = a lipid IVA + ADP + H(+)</text>
        <dbReference type="Rhea" id="RHEA:67840"/>
        <dbReference type="ChEBI" id="CHEBI:15378"/>
        <dbReference type="ChEBI" id="CHEBI:30616"/>
        <dbReference type="ChEBI" id="CHEBI:176343"/>
        <dbReference type="ChEBI" id="CHEBI:176425"/>
        <dbReference type="ChEBI" id="CHEBI:456216"/>
        <dbReference type="EC" id="2.7.1.130"/>
    </reaction>
</comment>
<name>A0A1G4VQJ2_9FLAO</name>
<dbReference type="SUPFAM" id="SSF52540">
    <property type="entry name" value="P-loop containing nucleoside triphosphate hydrolases"/>
    <property type="match status" value="1"/>
</dbReference>
<keyword evidence="8 13" id="KW-0547">Nucleotide-binding</keyword>
<keyword evidence="7 13" id="KW-0808">Transferase</keyword>
<evidence type="ECO:0000313" key="15">
    <source>
        <dbReference type="EMBL" id="SCX10354.1"/>
    </source>
</evidence>
<evidence type="ECO:0000256" key="2">
    <source>
        <dbReference type="ARBA" id="ARBA00004870"/>
    </source>
</evidence>
<evidence type="ECO:0000313" key="16">
    <source>
        <dbReference type="Proteomes" id="UP000182124"/>
    </source>
</evidence>
<keyword evidence="9 13" id="KW-0418">Kinase</keyword>
<dbReference type="GO" id="GO:0009245">
    <property type="term" value="P:lipid A biosynthetic process"/>
    <property type="evidence" value="ECO:0007669"/>
    <property type="project" value="UniProtKB-UniRule"/>
</dbReference>
<evidence type="ECO:0000256" key="4">
    <source>
        <dbReference type="ARBA" id="ARBA00016436"/>
    </source>
</evidence>
<evidence type="ECO:0000256" key="7">
    <source>
        <dbReference type="ARBA" id="ARBA00022679"/>
    </source>
</evidence>
<keyword evidence="14" id="KW-0472">Membrane</keyword>
<dbReference type="EMBL" id="FMTY01000003">
    <property type="protein sequence ID" value="SCX10354.1"/>
    <property type="molecule type" value="Genomic_DNA"/>
</dbReference>
<dbReference type="eggNOG" id="COG1663">
    <property type="taxonomic scope" value="Bacteria"/>
</dbReference>
<evidence type="ECO:0000256" key="11">
    <source>
        <dbReference type="ARBA" id="ARBA00023098"/>
    </source>
</evidence>
<comment type="similarity">
    <text evidence="13">Belongs to the LpxK family.</text>
</comment>
<dbReference type="GO" id="GO:0005886">
    <property type="term" value="C:plasma membrane"/>
    <property type="evidence" value="ECO:0007669"/>
    <property type="project" value="TreeGrafter"/>
</dbReference>
<keyword evidence="14" id="KW-1133">Transmembrane helix</keyword>
<dbReference type="RefSeq" id="WP_023577149.1">
    <property type="nucleotide sequence ID" value="NZ_CBCSBQ010000008.1"/>
</dbReference>
<evidence type="ECO:0000256" key="9">
    <source>
        <dbReference type="ARBA" id="ARBA00022777"/>
    </source>
</evidence>